<keyword evidence="4" id="KW-1185">Reference proteome</keyword>
<reference evidence="3" key="1">
    <citation type="submission" date="2021-02" db="EMBL/GenBank/DDBJ databases">
        <authorList>
            <person name="Nowell W R."/>
        </authorList>
    </citation>
    <scope>NUCLEOTIDE SEQUENCE</scope>
</reference>
<evidence type="ECO:0000313" key="2">
    <source>
        <dbReference type="EMBL" id="CAF0805597.1"/>
    </source>
</evidence>
<comment type="caution">
    <text evidence="3">The sequence shown here is derived from an EMBL/GenBank/DDBJ whole genome shotgun (WGS) entry which is preliminary data.</text>
</comment>
<gene>
    <name evidence="3" type="ORF">EDS130_LOCUS5711</name>
    <name evidence="2" type="ORF">XAT740_LOCUS3199</name>
</gene>
<evidence type="ECO:0000256" key="1">
    <source>
        <dbReference type="SAM" id="Phobius"/>
    </source>
</evidence>
<dbReference type="EMBL" id="CAJNOR010000120">
    <property type="protein sequence ID" value="CAF0805597.1"/>
    <property type="molecule type" value="Genomic_DNA"/>
</dbReference>
<dbReference type="Proteomes" id="UP000663828">
    <property type="component" value="Unassembled WGS sequence"/>
</dbReference>
<keyword evidence="1" id="KW-0472">Membrane</keyword>
<proteinExistence type="predicted"/>
<evidence type="ECO:0000313" key="3">
    <source>
        <dbReference type="EMBL" id="CAF0818208.1"/>
    </source>
</evidence>
<organism evidence="3 5">
    <name type="scientific">Adineta ricciae</name>
    <name type="common">Rotifer</name>
    <dbReference type="NCBI Taxonomy" id="249248"/>
    <lineage>
        <taxon>Eukaryota</taxon>
        <taxon>Metazoa</taxon>
        <taxon>Spiralia</taxon>
        <taxon>Gnathifera</taxon>
        <taxon>Rotifera</taxon>
        <taxon>Eurotatoria</taxon>
        <taxon>Bdelloidea</taxon>
        <taxon>Adinetida</taxon>
        <taxon>Adinetidae</taxon>
        <taxon>Adineta</taxon>
    </lineage>
</organism>
<keyword evidence="1" id="KW-0812">Transmembrane</keyword>
<protein>
    <submittedName>
        <fullName evidence="3">Uncharacterized protein</fullName>
    </submittedName>
</protein>
<dbReference type="AlphaFoldDB" id="A0A813TW82"/>
<accession>A0A813TW82</accession>
<name>A0A813TW82_ADIRI</name>
<evidence type="ECO:0000313" key="4">
    <source>
        <dbReference type="Proteomes" id="UP000663828"/>
    </source>
</evidence>
<dbReference type="Proteomes" id="UP000663852">
    <property type="component" value="Unassembled WGS sequence"/>
</dbReference>
<dbReference type="EMBL" id="CAJNOJ010000016">
    <property type="protein sequence ID" value="CAF0818208.1"/>
    <property type="molecule type" value="Genomic_DNA"/>
</dbReference>
<dbReference type="OrthoDB" id="10001438at2759"/>
<keyword evidence="1" id="KW-1133">Transmembrane helix</keyword>
<sequence>MVLSMNIKYRRAYKLVYYLGSSTIVLILFLVLYKTPRATIWLEITFPPPAPSTVTSLPTTRAQTPSKKVSSPHRRFAIFSSSIHSQLRSYIFYTPITAAAWQRLGYGVIVVFTGDFTNRSNASLSPQLALSRAFLQRLGAYTLDFQCDSSYSTKMSQIVRIFGGFLSDTIVNDTDYILTTDSDIIPIEPSNYEIADHTDGFIYNALCCGSFQRHNRTYDMYPMSHICLRKRMWRDMFMESDQRKALLNGSCPSLNTTLLSAQAPFSFETASAYTRCEFGSLYDSSMNKGDAAWYMDQVYSSMLINDYCRNHSTVNIDKRQKKSKRLDPGLPSMMWNMPFFSTFGDAHLIHDEIFDSYRFAPFRKFLKFLFNSSLAGEFEFYYKKFLSTLNDLPQDN</sequence>
<evidence type="ECO:0000313" key="5">
    <source>
        <dbReference type="Proteomes" id="UP000663852"/>
    </source>
</evidence>
<feature type="transmembrane region" description="Helical" evidence="1">
    <location>
        <begin position="12"/>
        <end position="33"/>
    </location>
</feature>